<evidence type="ECO:0000313" key="7">
    <source>
        <dbReference type="EMBL" id="AQP53333.1"/>
    </source>
</evidence>
<dbReference type="GO" id="GO:0003700">
    <property type="term" value="F:DNA-binding transcription factor activity"/>
    <property type="evidence" value="ECO:0007669"/>
    <property type="project" value="InterPro"/>
</dbReference>
<dbReference type="GO" id="GO:0003677">
    <property type="term" value="F:DNA binding"/>
    <property type="evidence" value="ECO:0007669"/>
    <property type="project" value="UniProtKB-KW"/>
</dbReference>
<dbReference type="PANTHER" id="PTHR46577:SF1">
    <property type="entry name" value="HTH-TYPE TRANSCRIPTIONAL REGULATORY PROTEIN GABR"/>
    <property type="match status" value="1"/>
</dbReference>
<dbReference type="RefSeq" id="WP_077275426.1">
    <property type="nucleotide sequence ID" value="NZ_CP019609.1"/>
</dbReference>
<proteinExistence type="inferred from homology"/>
<dbReference type="STRING" id="633807.BW732_03180"/>
<dbReference type="Gene3D" id="1.10.10.10">
    <property type="entry name" value="Winged helix-like DNA-binding domain superfamily/Winged helix DNA-binding domain"/>
    <property type="match status" value="1"/>
</dbReference>
<dbReference type="GO" id="GO:0030170">
    <property type="term" value="F:pyridoxal phosphate binding"/>
    <property type="evidence" value="ECO:0007669"/>
    <property type="project" value="InterPro"/>
</dbReference>
<evidence type="ECO:0000256" key="4">
    <source>
        <dbReference type="ARBA" id="ARBA00023015"/>
    </source>
</evidence>
<dbReference type="SUPFAM" id="SSF53383">
    <property type="entry name" value="PLP-dependent transferases"/>
    <property type="match status" value="1"/>
</dbReference>
<dbReference type="CDD" id="cd07377">
    <property type="entry name" value="WHTH_GntR"/>
    <property type="match status" value="1"/>
</dbReference>
<evidence type="ECO:0000313" key="8">
    <source>
        <dbReference type="Proteomes" id="UP000188246"/>
    </source>
</evidence>
<keyword evidence="4" id="KW-0805">Transcription regulation</keyword>
<evidence type="ECO:0000256" key="3">
    <source>
        <dbReference type="ARBA" id="ARBA00022898"/>
    </source>
</evidence>
<dbReference type="SMART" id="SM00345">
    <property type="entry name" value="HTH_GNTR"/>
    <property type="match status" value="1"/>
</dbReference>
<dbReference type="InterPro" id="IPR051446">
    <property type="entry name" value="HTH_trans_reg/aminotransferase"/>
</dbReference>
<dbReference type="OrthoDB" id="9802328at2"/>
<reference evidence="7 8" key="1">
    <citation type="journal article" date="2010" name="Int. J. Syst. Evol. Microbiol.">
        <title>Vagococcus penaei sp. nov., isolated from spoilage microbiota of cooked shrimp (Penaeus vannamei).</title>
        <authorList>
            <person name="Jaffres E."/>
            <person name="Prevost H."/>
            <person name="Rossero A."/>
            <person name="Joffraud J.J."/>
            <person name="Dousset X."/>
        </authorList>
    </citation>
    <scope>NUCLEOTIDE SEQUENCE [LARGE SCALE GENOMIC DNA]</scope>
    <source>
        <strain evidence="7 8">CD276</strain>
    </source>
</reference>
<dbReference type="InterPro" id="IPR036390">
    <property type="entry name" value="WH_DNA-bd_sf"/>
</dbReference>
<comment type="similarity">
    <text evidence="1">In the C-terminal section; belongs to the class-I pyridoxal-phosphate-dependent aminotransferase family.</text>
</comment>
<dbReference type="InterPro" id="IPR000524">
    <property type="entry name" value="Tscrpt_reg_HTH_GntR"/>
</dbReference>
<keyword evidence="8" id="KW-1185">Reference proteome</keyword>
<dbReference type="PROSITE" id="PS50949">
    <property type="entry name" value="HTH_GNTR"/>
    <property type="match status" value="1"/>
</dbReference>
<dbReference type="InterPro" id="IPR015421">
    <property type="entry name" value="PyrdxlP-dep_Trfase_major"/>
</dbReference>
<name>A0A1Q2D4N5_9ENTE</name>
<dbReference type="Proteomes" id="UP000188246">
    <property type="component" value="Chromosome"/>
</dbReference>
<accession>A0A1Q2D4N5</accession>
<evidence type="ECO:0000256" key="1">
    <source>
        <dbReference type="ARBA" id="ARBA00005384"/>
    </source>
</evidence>
<evidence type="ECO:0000256" key="5">
    <source>
        <dbReference type="ARBA" id="ARBA00023125"/>
    </source>
</evidence>
<organism evidence="7 8">
    <name type="scientific">Vagococcus penaei</name>
    <dbReference type="NCBI Taxonomy" id="633807"/>
    <lineage>
        <taxon>Bacteria</taxon>
        <taxon>Bacillati</taxon>
        <taxon>Bacillota</taxon>
        <taxon>Bacilli</taxon>
        <taxon>Lactobacillales</taxon>
        <taxon>Enterococcaceae</taxon>
        <taxon>Vagococcus</taxon>
    </lineage>
</organism>
<dbReference type="Pfam" id="PF00155">
    <property type="entry name" value="Aminotran_1_2"/>
    <property type="match status" value="1"/>
</dbReference>
<dbReference type="KEGG" id="vpi:BW732_03180"/>
<sequence length="443" mass="50872">MKYLTIYQQLKTDILTNNYNEGTKLPSLRILAKTYECSIQTIQQVMALLVEDNLIYAKNRSGYYIIQTDKLVTPLIDDHIDFSAQHLSWANFPYADFQSCLKQAVHNYQKDLFIYGSSQGLPALITTLTKWLAGRHIYTNEDSVFITTGTQQALFILSQLTFPNRKATILIESPSYHLMLSLLSIQSHPFITINRDASELDFEQLETIFRENEIKFFYTTSRLSNPLGLSYSENEKKQLVALAKKYDVYIIEDDYLADYVIETNNLPLHYYDTDNRVIYLKSFSKIMFPGLRIGACLLPEKLVACFQAYRSLMEIDSAIFSQAALDIYIKSQMFDAHINHLKKLLVQKNNAFKQTVLAQPNQSVIPIQQFTSAKTFLQLPKDLPNSLFLKKLAAENIKLASLNRHYLPNKVPNRAIYGIELFNVTPQQITQGLSKILSLVTTY</sequence>
<dbReference type="InterPro" id="IPR004839">
    <property type="entry name" value="Aminotransferase_I/II_large"/>
</dbReference>
<dbReference type="Pfam" id="PF00392">
    <property type="entry name" value="GntR"/>
    <property type="match status" value="1"/>
</dbReference>
<dbReference type="GO" id="GO:0008483">
    <property type="term" value="F:transaminase activity"/>
    <property type="evidence" value="ECO:0007669"/>
    <property type="project" value="UniProtKB-KW"/>
</dbReference>
<dbReference type="AlphaFoldDB" id="A0A1Q2D4N5"/>
<evidence type="ECO:0000256" key="6">
    <source>
        <dbReference type="ARBA" id="ARBA00023163"/>
    </source>
</evidence>
<keyword evidence="2" id="KW-0808">Transferase</keyword>
<dbReference type="InterPro" id="IPR036388">
    <property type="entry name" value="WH-like_DNA-bd_sf"/>
</dbReference>
<keyword evidence="3" id="KW-0663">Pyridoxal phosphate</keyword>
<keyword evidence="5" id="KW-0238">DNA-binding</keyword>
<keyword evidence="6" id="KW-0804">Transcription</keyword>
<keyword evidence="2" id="KW-0032">Aminotransferase</keyword>
<evidence type="ECO:0000256" key="2">
    <source>
        <dbReference type="ARBA" id="ARBA00022576"/>
    </source>
</evidence>
<dbReference type="SUPFAM" id="SSF46785">
    <property type="entry name" value="Winged helix' DNA-binding domain"/>
    <property type="match status" value="1"/>
</dbReference>
<dbReference type="InterPro" id="IPR015424">
    <property type="entry name" value="PyrdxlP-dep_Trfase"/>
</dbReference>
<dbReference type="PANTHER" id="PTHR46577">
    <property type="entry name" value="HTH-TYPE TRANSCRIPTIONAL REGULATORY PROTEIN GABR"/>
    <property type="match status" value="1"/>
</dbReference>
<protein>
    <submittedName>
        <fullName evidence="7">Uncharacterized protein</fullName>
    </submittedName>
</protein>
<dbReference type="EMBL" id="CP019609">
    <property type="protein sequence ID" value="AQP53333.1"/>
    <property type="molecule type" value="Genomic_DNA"/>
</dbReference>
<dbReference type="Gene3D" id="3.40.640.10">
    <property type="entry name" value="Type I PLP-dependent aspartate aminotransferase-like (Major domain)"/>
    <property type="match status" value="1"/>
</dbReference>
<gene>
    <name evidence="7" type="ORF">BW732_03180</name>
</gene>
<dbReference type="CDD" id="cd00609">
    <property type="entry name" value="AAT_like"/>
    <property type="match status" value="1"/>
</dbReference>